<dbReference type="AlphaFoldDB" id="A0A094SSG3"/>
<comment type="caution">
    <text evidence="2">The sequence shown here is derived from an EMBL/GenBank/DDBJ whole genome shotgun (WGS) entry which is preliminary data.</text>
</comment>
<proteinExistence type="predicted"/>
<dbReference type="GO" id="GO:0019632">
    <property type="term" value="P:shikimate metabolic process"/>
    <property type="evidence" value="ECO:0007669"/>
    <property type="project" value="TreeGrafter"/>
</dbReference>
<dbReference type="PANTHER" id="PTHR21089:SF1">
    <property type="entry name" value="BIFUNCTIONAL 3-DEHYDROQUINATE DEHYDRATASE_SHIKIMATE DEHYDROGENASE, CHLOROPLASTIC"/>
    <property type="match status" value="1"/>
</dbReference>
<dbReference type="GO" id="GO:0004764">
    <property type="term" value="F:shikimate 3-dehydrogenase (NADP+) activity"/>
    <property type="evidence" value="ECO:0007669"/>
    <property type="project" value="InterPro"/>
</dbReference>
<name>A0A094SSG3_9ZZZZ</name>
<evidence type="ECO:0000313" key="2">
    <source>
        <dbReference type="EMBL" id="KGA21748.1"/>
    </source>
</evidence>
<dbReference type="EMBL" id="JNSL01000001">
    <property type="protein sequence ID" value="KGA21748.1"/>
    <property type="molecule type" value="Genomic_DNA"/>
</dbReference>
<dbReference type="Gene3D" id="3.40.50.10860">
    <property type="entry name" value="Leucine Dehydrogenase, chain A, domain 1"/>
    <property type="match status" value="1"/>
</dbReference>
<evidence type="ECO:0000259" key="1">
    <source>
        <dbReference type="Pfam" id="PF08501"/>
    </source>
</evidence>
<feature type="domain" description="Shikimate dehydrogenase substrate binding N-terminal" evidence="1">
    <location>
        <begin position="7"/>
        <end position="86"/>
    </location>
</feature>
<protein>
    <recommendedName>
        <fullName evidence="1">Shikimate dehydrogenase substrate binding N-terminal domain-containing protein</fullName>
    </recommendedName>
</protein>
<dbReference type="GO" id="GO:0050661">
    <property type="term" value="F:NADP binding"/>
    <property type="evidence" value="ECO:0007669"/>
    <property type="project" value="TreeGrafter"/>
</dbReference>
<dbReference type="InterPro" id="IPR036291">
    <property type="entry name" value="NAD(P)-bd_dom_sf"/>
</dbReference>
<dbReference type="InterPro" id="IPR013708">
    <property type="entry name" value="Shikimate_DH-bd_N"/>
</dbReference>
<dbReference type="GO" id="GO:0005829">
    <property type="term" value="C:cytosol"/>
    <property type="evidence" value="ECO:0007669"/>
    <property type="project" value="TreeGrafter"/>
</dbReference>
<dbReference type="Gene3D" id="3.40.50.720">
    <property type="entry name" value="NAD(P)-binding Rossmann-like Domain"/>
    <property type="match status" value="1"/>
</dbReference>
<gene>
    <name evidence="2" type="ORF">GM51_0010</name>
</gene>
<dbReference type="SUPFAM" id="SSF53223">
    <property type="entry name" value="Aminoacid dehydrogenase-like, N-terminal domain"/>
    <property type="match status" value="1"/>
</dbReference>
<dbReference type="SUPFAM" id="SSF51735">
    <property type="entry name" value="NAD(P)-binding Rossmann-fold domains"/>
    <property type="match status" value="1"/>
</dbReference>
<dbReference type="InterPro" id="IPR046346">
    <property type="entry name" value="Aminoacid_DH-like_N_sf"/>
</dbReference>
<organism evidence="2">
    <name type="scientific">freshwater metagenome</name>
    <dbReference type="NCBI Taxonomy" id="449393"/>
    <lineage>
        <taxon>unclassified sequences</taxon>
        <taxon>metagenomes</taxon>
        <taxon>ecological metagenomes</taxon>
    </lineage>
</organism>
<sequence>MTTSFCVVGSPIEQSLSPVLHTAAYKHLGLDFAYGKKEVPAGGLKDFLSSSDLSGVSVTMPLKVEAFALAASHDRDSLTTGVSNTLVSSTKGWRAFNTDVYGISQALSDVSEPRRTVVIGSGATARSGLVALAKLFPKTEVQLVSRNQEAAVELRAFAETLKLSSSIQPATVESILSPNLVMSLVPAGSFAELWEEIRQSDEARSGTLFDAAYNPWPSKPALAWDSSKVISGVEMLIWQAIEQVQLFVSAAGITSKIDRSALYSAMKAAVSHK</sequence>
<dbReference type="Pfam" id="PF08501">
    <property type="entry name" value="Shikimate_dh_N"/>
    <property type="match status" value="1"/>
</dbReference>
<reference evidence="2" key="1">
    <citation type="submission" date="2014-06" db="EMBL/GenBank/DDBJ databases">
        <title>Key roles for freshwater Actinobacteria revealed by deep metagenomic sequencing.</title>
        <authorList>
            <person name="Ghai R."/>
            <person name="Mizuno C.M."/>
            <person name="Picazo A."/>
            <person name="Camacho A."/>
            <person name="Rodriguez-Valera F."/>
        </authorList>
    </citation>
    <scope>NUCLEOTIDE SEQUENCE</scope>
</reference>
<accession>A0A094SSG3</accession>
<dbReference type="InterPro" id="IPR022893">
    <property type="entry name" value="Shikimate_DH_fam"/>
</dbReference>
<dbReference type="GO" id="GO:0009423">
    <property type="term" value="P:chorismate biosynthetic process"/>
    <property type="evidence" value="ECO:0007669"/>
    <property type="project" value="TreeGrafter"/>
</dbReference>
<dbReference type="PANTHER" id="PTHR21089">
    <property type="entry name" value="SHIKIMATE DEHYDROGENASE"/>
    <property type="match status" value="1"/>
</dbReference>